<evidence type="ECO:0000256" key="5">
    <source>
        <dbReference type="ARBA" id="ARBA00023002"/>
    </source>
</evidence>
<protein>
    <recommendedName>
        <fullName evidence="6">D-lactate dehydrogenase (cytochrome)</fullName>
        <ecNumber evidence="6">1.1.2.4</ecNumber>
    </recommendedName>
</protein>
<dbReference type="PROSITE" id="PS51387">
    <property type="entry name" value="FAD_PCMH"/>
    <property type="match status" value="1"/>
</dbReference>
<dbReference type="PANTHER" id="PTHR11748">
    <property type="entry name" value="D-LACTATE DEHYDROGENASE"/>
    <property type="match status" value="1"/>
</dbReference>
<dbReference type="VEuPathDB" id="FungiDB:F503_03354"/>
<dbReference type="Proteomes" id="UP000016923">
    <property type="component" value="Unassembled WGS sequence"/>
</dbReference>
<dbReference type="OMA" id="TRPRVWQ"/>
<evidence type="ECO:0000256" key="1">
    <source>
        <dbReference type="ARBA" id="ARBA00001974"/>
    </source>
</evidence>
<keyword evidence="5" id="KW-0560">Oxidoreductase</keyword>
<keyword evidence="4" id="KW-0274">FAD</keyword>
<evidence type="ECO:0000256" key="6">
    <source>
        <dbReference type="ARBA" id="ARBA00038897"/>
    </source>
</evidence>
<dbReference type="EC" id="1.1.2.4" evidence="6"/>
<dbReference type="STRING" id="1262450.S3C2D2"/>
<dbReference type="Pfam" id="PF02913">
    <property type="entry name" value="FAD-oxidase_C"/>
    <property type="match status" value="1"/>
</dbReference>
<dbReference type="Gene3D" id="1.10.45.10">
    <property type="entry name" value="Vanillyl-alcohol Oxidase, Chain A, domain 4"/>
    <property type="match status" value="1"/>
</dbReference>
<dbReference type="FunFam" id="3.30.465.10:FF:000014">
    <property type="entry name" value="D-lactate dehydrogenase (Cytochrome), putative"/>
    <property type="match status" value="1"/>
</dbReference>
<name>S3C2D2_OPHP1</name>
<dbReference type="AlphaFoldDB" id="S3C2D2"/>
<evidence type="ECO:0000256" key="3">
    <source>
        <dbReference type="ARBA" id="ARBA00022630"/>
    </source>
</evidence>
<dbReference type="Gene3D" id="3.30.70.2740">
    <property type="match status" value="1"/>
</dbReference>
<dbReference type="InterPro" id="IPR016164">
    <property type="entry name" value="FAD-linked_Oxase-like_C"/>
</dbReference>
<dbReference type="InterPro" id="IPR036318">
    <property type="entry name" value="FAD-bd_PCMH-like_sf"/>
</dbReference>
<dbReference type="EMBL" id="KE148152">
    <property type="protein sequence ID" value="EPE06927.1"/>
    <property type="molecule type" value="Genomic_DNA"/>
</dbReference>
<evidence type="ECO:0000313" key="10">
    <source>
        <dbReference type="EMBL" id="EPE06927.1"/>
    </source>
</evidence>
<feature type="region of interest" description="Disordered" evidence="8">
    <location>
        <begin position="42"/>
        <end position="62"/>
    </location>
</feature>
<dbReference type="GO" id="GO:0071949">
    <property type="term" value="F:FAD binding"/>
    <property type="evidence" value="ECO:0007669"/>
    <property type="project" value="InterPro"/>
</dbReference>
<keyword evidence="3" id="KW-0285">Flavoprotein</keyword>
<dbReference type="OrthoDB" id="7786253at2759"/>
<dbReference type="HOGENOM" id="CLU_017779_3_0_1"/>
<sequence length="599" mass="64380">MLRLLRTSQGLSSRVVINHTSPVRAKIYLSATDAVSQTAIKSRGAPVRYSSAQGTDGSDKKRTTGWGLGLGAVLVVSAYIAGRGTKSSKDSSKVGEQAGADGGGKQLPSTRSTLPFSRVVEAQHDTSPENMAATRSEITAIIGEQAVTDRRDELSRHTSSAWSSYAELEADNPRFVVYPSSTEEVSAIMRICHRRRVPVVAFGGGTSLEGHFANILRGISIDLSRMNRILDVHSADFDAVVQPGVEFEQLNESLASQNLFFPPDPGPGATIGGMVGTGCSGTNAFYYGTIREWVLGLTVVLADGTIVKTRRRPRKSSAGYDLTRLFIGNEGTLGIVTEATLKLTSKPVYEQVTVATFETFHAACDTVISLVAAGIHVAAVELIGGRAMSWINESAGGERSWPEKPTLFLKFAGTEAGVGEQIKIVEEIAKAAGVTALDMARSREESDDLWEARKQALFTAAGLKADDESSWITDVAVPIGRLADIVDLTSKDLIASGINGGIIGHVGDGNFHCFLFYTPKQKDLAEDLVHRMVERAIDMDGTVTGEHGVGLIKRDYLHKELGTPAVDLMRQIKNAFDPLCLLNCDKVVRMKPSLVDSER</sequence>
<feature type="domain" description="FAD-binding PCMH-type" evidence="9">
    <location>
        <begin position="168"/>
        <end position="346"/>
    </location>
</feature>
<dbReference type="InterPro" id="IPR004113">
    <property type="entry name" value="FAD-bd_oxidored_4_C"/>
</dbReference>
<dbReference type="GO" id="GO:1903457">
    <property type="term" value="P:lactate catabolic process"/>
    <property type="evidence" value="ECO:0007669"/>
    <property type="project" value="TreeGrafter"/>
</dbReference>
<gene>
    <name evidence="10" type="ORF">F503_03354</name>
</gene>
<evidence type="ECO:0000256" key="8">
    <source>
        <dbReference type="SAM" id="MobiDB-lite"/>
    </source>
</evidence>
<feature type="region of interest" description="Disordered" evidence="8">
    <location>
        <begin position="85"/>
        <end position="112"/>
    </location>
</feature>
<comment type="catalytic activity">
    <reaction evidence="7">
        <text>(R)-lactate + 2 Fe(III)-[cytochrome c] = 2 Fe(II)-[cytochrome c] + pyruvate + 2 H(+)</text>
        <dbReference type="Rhea" id="RHEA:13521"/>
        <dbReference type="Rhea" id="RHEA-COMP:10350"/>
        <dbReference type="Rhea" id="RHEA-COMP:14399"/>
        <dbReference type="ChEBI" id="CHEBI:15361"/>
        <dbReference type="ChEBI" id="CHEBI:15378"/>
        <dbReference type="ChEBI" id="CHEBI:16004"/>
        <dbReference type="ChEBI" id="CHEBI:29033"/>
        <dbReference type="ChEBI" id="CHEBI:29034"/>
        <dbReference type="EC" id="1.1.2.4"/>
    </reaction>
</comment>
<reference evidence="10 11" key="1">
    <citation type="journal article" date="2013" name="BMC Genomics">
        <title>The genome and transcriptome of the pine saprophyte Ophiostoma piceae, and a comparison with the bark beetle-associated pine pathogen Grosmannia clavigera.</title>
        <authorList>
            <person name="Haridas S."/>
            <person name="Wang Y."/>
            <person name="Lim L."/>
            <person name="Massoumi Alamouti S."/>
            <person name="Jackman S."/>
            <person name="Docking R."/>
            <person name="Robertson G."/>
            <person name="Birol I."/>
            <person name="Bohlmann J."/>
            <person name="Breuil C."/>
        </authorList>
    </citation>
    <scope>NUCLEOTIDE SEQUENCE [LARGE SCALE GENOMIC DNA]</scope>
    <source>
        <strain evidence="10 11">UAMH 11346</strain>
    </source>
</reference>
<evidence type="ECO:0000313" key="11">
    <source>
        <dbReference type="Proteomes" id="UP000016923"/>
    </source>
</evidence>
<keyword evidence="11" id="KW-1185">Reference proteome</keyword>
<dbReference type="GO" id="GO:0005739">
    <property type="term" value="C:mitochondrion"/>
    <property type="evidence" value="ECO:0007669"/>
    <property type="project" value="TreeGrafter"/>
</dbReference>
<accession>S3C2D2</accession>
<dbReference type="FunFam" id="1.10.45.10:FF:000001">
    <property type="entry name" value="D-lactate dehydrogenase mitochondrial"/>
    <property type="match status" value="1"/>
</dbReference>
<dbReference type="FunFam" id="3.30.70.2740:FF:000001">
    <property type="entry name" value="D-lactate dehydrogenase mitochondrial"/>
    <property type="match status" value="1"/>
</dbReference>
<comment type="similarity">
    <text evidence="2">Belongs to the FAD-binding oxidoreductase/transferase type 4 family.</text>
</comment>
<dbReference type="SUPFAM" id="SSF55103">
    <property type="entry name" value="FAD-linked oxidases, C-terminal domain"/>
    <property type="match status" value="1"/>
</dbReference>
<dbReference type="eggNOG" id="KOG1231">
    <property type="taxonomic scope" value="Eukaryota"/>
</dbReference>
<dbReference type="GO" id="GO:0004458">
    <property type="term" value="F:D-lactate dehydrogenase (cytochrome) activity"/>
    <property type="evidence" value="ECO:0007669"/>
    <property type="project" value="UniProtKB-EC"/>
</dbReference>
<dbReference type="Gene3D" id="3.30.465.10">
    <property type="match status" value="1"/>
</dbReference>
<dbReference type="PANTHER" id="PTHR11748:SF116">
    <property type="entry name" value="D-LACTATE DEHYDROGENASE (CYTOCHROME) (AFU_ORTHOLOGUE AFUA_7G02560)"/>
    <property type="match status" value="1"/>
</dbReference>
<organism evidence="10 11">
    <name type="scientific">Ophiostoma piceae (strain UAMH 11346)</name>
    <name type="common">Sap stain fungus</name>
    <dbReference type="NCBI Taxonomy" id="1262450"/>
    <lineage>
        <taxon>Eukaryota</taxon>
        <taxon>Fungi</taxon>
        <taxon>Dikarya</taxon>
        <taxon>Ascomycota</taxon>
        <taxon>Pezizomycotina</taxon>
        <taxon>Sordariomycetes</taxon>
        <taxon>Sordariomycetidae</taxon>
        <taxon>Ophiostomatales</taxon>
        <taxon>Ophiostomataceae</taxon>
        <taxon>Ophiostoma</taxon>
    </lineage>
</organism>
<dbReference type="InterPro" id="IPR016166">
    <property type="entry name" value="FAD-bd_PCMH"/>
</dbReference>
<evidence type="ECO:0000256" key="2">
    <source>
        <dbReference type="ARBA" id="ARBA00008000"/>
    </source>
</evidence>
<evidence type="ECO:0000256" key="7">
    <source>
        <dbReference type="ARBA" id="ARBA00051436"/>
    </source>
</evidence>
<dbReference type="InterPro" id="IPR016171">
    <property type="entry name" value="Vanillyl_alc_oxidase_C-sub2"/>
</dbReference>
<dbReference type="GO" id="GO:0008720">
    <property type="term" value="F:D-lactate dehydrogenase (NAD+) activity"/>
    <property type="evidence" value="ECO:0007669"/>
    <property type="project" value="TreeGrafter"/>
</dbReference>
<dbReference type="InterPro" id="IPR016169">
    <property type="entry name" value="FAD-bd_PCMH_sub2"/>
</dbReference>
<dbReference type="Pfam" id="PF01565">
    <property type="entry name" value="FAD_binding_4"/>
    <property type="match status" value="1"/>
</dbReference>
<dbReference type="InterPro" id="IPR006094">
    <property type="entry name" value="Oxid_FAD_bind_N"/>
</dbReference>
<evidence type="ECO:0000259" key="9">
    <source>
        <dbReference type="PROSITE" id="PS51387"/>
    </source>
</evidence>
<dbReference type="SUPFAM" id="SSF56176">
    <property type="entry name" value="FAD-binding/transporter-associated domain-like"/>
    <property type="match status" value="1"/>
</dbReference>
<comment type="cofactor">
    <cofactor evidence="1">
        <name>FAD</name>
        <dbReference type="ChEBI" id="CHEBI:57692"/>
    </cofactor>
</comment>
<proteinExistence type="inferred from homology"/>
<evidence type="ECO:0000256" key="4">
    <source>
        <dbReference type="ARBA" id="ARBA00022827"/>
    </source>
</evidence>